<dbReference type="STRING" id="36847.CLNEO_06290"/>
<proteinExistence type="predicted"/>
<gene>
    <name evidence="1" type="ORF">CLNEO_06290</name>
</gene>
<name>A0A136WJ01_9FIRM</name>
<organism evidence="1 2">
    <name type="scientific">Anaerotignum neopropionicum</name>
    <dbReference type="NCBI Taxonomy" id="36847"/>
    <lineage>
        <taxon>Bacteria</taxon>
        <taxon>Bacillati</taxon>
        <taxon>Bacillota</taxon>
        <taxon>Clostridia</taxon>
        <taxon>Lachnospirales</taxon>
        <taxon>Anaerotignaceae</taxon>
        <taxon>Anaerotignum</taxon>
    </lineage>
</organism>
<dbReference type="RefSeq" id="WP_066084261.1">
    <property type="nucleotide sequence ID" value="NZ_LRVM01000001.1"/>
</dbReference>
<comment type="caution">
    <text evidence="1">The sequence shown here is derived from an EMBL/GenBank/DDBJ whole genome shotgun (WGS) entry which is preliminary data.</text>
</comment>
<evidence type="ECO:0000313" key="1">
    <source>
        <dbReference type="EMBL" id="KXL54522.1"/>
    </source>
</evidence>
<dbReference type="OrthoDB" id="2064795at2"/>
<dbReference type="EMBL" id="LRVM01000001">
    <property type="protein sequence ID" value="KXL54522.1"/>
    <property type="molecule type" value="Genomic_DNA"/>
</dbReference>
<dbReference type="Proteomes" id="UP000070539">
    <property type="component" value="Unassembled WGS sequence"/>
</dbReference>
<keyword evidence="2" id="KW-1185">Reference proteome</keyword>
<sequence>MGQKVKALFAWTKNGENTARLFGEKYKTAGVEVTLYGEATKEGLIFLGETRSATHVLYFLDHERVLLVSLADEMGGFHVEITVGDLVLPT</sequence>
<protein>
    <submittedName>
        <fullName evidence="1">Uncharacterized protein</fullName>
    </submittedName>
</protein>
<reference evidence="1 2" key="1">
    <citation type="submission" date="2016-01" db="EMBL/GenBank/DDBJ databases">
        <title>Genome sequence of Clostridium neopropionicum X4, DSM-3847.</title>
        <authorList>
            <person name="Poehlein A."/>
            <person name="Beck M.H."/>
            <person name="Bengelsdorf F.R."/>
            <person name="Daniel R."/>
            <person name="Duerre P."/>
        </authorList>
    </citation>
    <scope>NUCLEOTIDE SEQUENCE [LARGE SCALE GENOMIC DNA]</scope>
    <source>
        <strain evidence="1 2">DSM-3847</strain>
    </source>
</reference>
<dbReference type="AlphaFoldDB" id="A0A136WJ01"/>
<evidence type="ECO:0000313" key="2">
    <source>
        <dbReference type="Proteomes" id="UP000070539"/>
    </source>
</evidence>
<accession>A0A136WJ01</accession>